<reference evidence="2" key="1">
    <citation type="submission" date="2019-10" db="EMBL/GenBank/DDBJ databases">
        <title>Streptomyces sp. nov., a novel actinobacterium isolated from alkaline environment.</title>
        <authorList>
            <person name="Golinska P."/>
        </authorList>
    </citation>
    <scope>NUCLEOTIDE SEQUENCE [LARGE SCALE GENOMIC DNA]</scope>
    <source>
        <strain evidence="2">DSM 42118</strain>
    </source>
</reference>
<dbReference type="AlphaFoldDB" id="A0A7W3TI69"/>
<protein>
    <submittedName>
        <fullName evidence="1">Uncharacterized protein</fullName>
    </submittedName>
</protein>
<dbReference type="Proteomes" id="UP000538929">
    <property type="component" value="Unassembled WGS sequence"/>
</dbReference>
<accession>A0A7W3TI69</accession>
<sequence length="63" mass="7089">MRRTSTNEPVSALDRLVATGRIHRAIDPGVLPEPIDNRTELPSLTELLIAERDEERLRSGRTP</sequence>
<dbReference type="EMBL" id="VKHT01001574">
    <property type="protein sequence ID" value="MBB0247304.1"/>
    <property type="molecule type" value="Genomic_DNA"/>
</dbReference>
<organism evidence="1 2">
    <name type="scientific">Streptomyces alkaliphilus</name>
    <dbReference type="NCBI Taxonomy" id="1472722"/>
    <lineage>
        <taxon>Bacteria</taxon>
        <taxon>Bacillati</taxon>
        <taxon>Actinomycetota</taxon>
        <taxon>Actinomycetes</taxon>
        <taxon>Kitasatosporales</taxon>
        <taxon>Streptomycetaceae</taxon>
        <taxon>Streptomyces</taxon>
    </lineage>
</organism>
<evidence type="ECO:0000313" key="1">
    <source>
        <dbReference type="EMBL" id="MBB0247304.1"/>
    </source>
</evidence>
<comment type="caution">
    <text evidence="1">The sequence shown here is derived from an EMBL/GenBank/DDBJ whole genome shotgun (WGS) entry which is preliminary data.</text>
</comment>
<evidence type="ECO:0000313" key="2">
    <source>
        <dbReference type="Proteomes" id="UP000538929"/>
    </source>
</evidence>
<proteinExistence type="predicted"/>
<keyword evidence="2" id="KW-1185">Reference proteome</keyword>
<name>A0A7W3TI69_9ACTN</name>
<gene>
    <name evidence="1" type="ORF">FNQ90_25085</name>
</gene>